<keyword evidence="3" id="KW-0732">Signal</keyword>
<dbReference type="CDD" id="cd00041">
    <property type="entry name" value="CUB"/>
    <property type="match status" value="1"/>
</dbReference>
<comment type="caution">
    <text evidence="5">The sequence shown here is derived from an EMBL/GenBank/DDBJ whole genome shotgun (WGS) entry which is preliminary data.</text>
</comment>
<dbReference type="GO" id="GO:0005886">
    <property type="term" value="C:plasma membrane"/>
    <property type="evidence" value="ECO:0007669"/>
    <property type="project" value="TreeGrafter"/>
</dbReference>
<dbReference type="PANTHER" id="PTHR47537:SF3">
    <property type="entry name" value="CUB DOMAIN-CONTAINING PROTEIN"/>
    <property type="match status" value="1"/>
</dbReference>
<dbReference type="InterPro" id="IPR053207">
    <property type="entry name" value="Non-NMDA_GluR_Accessory"/>
</dbReference>
<accession>A0A2J7PY53</accession>
<dbReference type="PANTHER" id="PTHR47537">
    <property type="entry name" value="CUBILIN"/>
    <property type="match status" value="1"/>
</dbReference>
<dbReference type="SMART" id="SM00042">
    <property type="entry name" value="CUB"/>
    <property type="match status" value="2"/>
</dbReference>
<feature type="domain" description="CUB" evidence="4">
    <location>
        <begin position="241"/>
        <end position="361"/>
    </location>
</feature>
<dbReference type="Pfam" id="PF00431">
    <property type="entry name" value="CUB"/>
    <property type="match status" value="1"/>
</dbReference>
<protein>
    <recommendedName>
        <fullName evidence="4">CUB domain-containing protein</fullName>
    </recommendedName>
</protein>
<sequence>MEAQVCCYFISLLVFLLQWVIPGISQVSWTPIYVDGNSQVDLWTQEAKGCRCPFDSSRQDCACCVRDGGCHCGRDSPNRCSQCGLEQHCSNMCNITIDSRNLVARSGKTFGQIKSPSLEGPGFCWYLLQPDTGQRVEIQVYRLVSVGRFNGSSCEGGFLQLVDGAEPRPRPGDSQICGSNERYAPPVVLFADRGSATLLFHIAESTLRSQFLAYFSFTPSSSVQGVGFQARGGRRIEHTECDWLYQDFSCREPGSCVLASPGYPGLYPPNRQCKYLIATSSIHTQVHIIFTALLLPYNHCGTDYIAIYQGSTPSSQLLTTLCANRKTQLQYSGPNLLLEFSSGPPVPPYDYNGFLASLEFVEKSLSTESSNVLPVKTTDPGVMMDGTSAPRHATSKAGCEVLYSGNDTRSGHFNSRSLSWKPSCSMTFLGRPTDIVHVSLFNYMLRAPSCQSVVEIYDGPAEEGVKPSKRICSPLTKHARDPSGRFLEQQTFVSSDNILMLVLRRLGPPTSSTESDTEFLNGAFLFHDEHVDGTLQPDTLCDVDYYGLSSPLEGQISNPGTQHLFWNIEGALRCSQRFIPAANQSVTITVSTLARLSPDPHCHTQCGDGGCHCVANLLPLSQMDHLLLVTDSGQAVSCLCGDFQQQWLPVSLRSWSPLKVVYSVAHYSWNMKGFVFKAAYTFNNDAACGHTTITHPAGEIISKNISSASMTLNYYFHQECIWLLDSKIERQLTVELATHQNRPCTAWNVSVHEYEENRSDGVGQLLHTFCPRDRSKEYSLPWKMNTVLLRLQAMTRTLPQYAIRWNSQIVRANTRVSGPTTSPGHNAGTSTVICAIWTCISIVLQTVVAK</sequence>
<dbReference type="SUPFAM" id="SSF49854">
    <property type="entry name" value="Spermadhesin, CUB domain"/>
    <property type="match status" value="2"/>
</dbReference>
<evidence type="ECO:0000256" key="1">
    <source>
        <dbReference type="ARBA" id="ARBA00023157"/>
    </source>
</evidence>
<evidence type="ECO:0000256" key="3">
    <source>
        <dbReference type="SAM" id="SignalP"/>
    </source>
</evidence>
<feature type="domain" description="CUB" evidence="4">
    <location>
        <begin position="93"/>
        <end position="218"/>
    </location>
</feature>
<dbReference type="PROSITE" id="PS01180">
    <property type="entry name" value="CUB"/>
    <property type="match status" value="2"/>
</dbReference>
<evidence type="ECO:0000313" key="6">
    <source>
        <dbReference type="Proteomes" id="UP000235965"/>
    </source>
</evidence>
<gene>
    <name evidence="5" type="ORF">B7P43_G02124</name>
</gene>
<feature type="signal peptide" evidence="3">
    <location>
        <begin position="1"/>
        <end position="25"/>
    </location>
</feature>
<dbReference type="OrthoDB" id="10063988at2759"/>
<keyword evidence="6" id="KW-1185">Reference proteome</keyword>
<evidence type="ECO:0000259" key="4">
    <source>
        <dbReference type="PROSITE" id="PS01180"/>
    </source>
</evidence>
<proteinExistence type="predicted"/>
<name>A0A2J7PY53_9NEOP</name>
<dbReference type="Gene3D" id="2.60.120.290">
    <property type="entry name" value="Spermadhesin, CUB domain"/>
    <property type="match status" value="1"/>
</dbReference>
<keyword evidence="1" id="KW-1015">Disulfide bond</keyword>
<dbReference type="AlphaFoldDB" id="A0A2J7PY53"/>
<feature type="chain" id="PRO_5014402978" description="CUB domain-containing protein" evidence="3">
    <location>
        <begin position="26"/>
        <end position="850"/>
    </location>
</feature>
<dbReference type="STRING" id="105785.A0A2J7PY53"/>
<dbReference type="Proteomes" id="UP000235965">
    <property type="component" value="Unassembled WGS sequence"/>
</dbReference>
<dbReference type="InterPro" id="IPR000859">
    <property type="entry name" value="CUB_dom"/>
</dbReference>
<evidence type="ECO:0000256" key="2">
    <source>
        <dbReference type="PROSITE-ProRule" id="PRU00059"/>
    </source>
</evidence>
<evidence type="ECO:0000313" key="5">
    <source>
        <dbReference type="EMBL" id="PNF21267.1"/>
    </source>
</evidence>
<dbReference type="InParanoid" id="A0A2J7PY53"/>
<dbReference type="InterPro" id="IPR035914">
    <property type="entry name" value="Sperma_CUB_dom_sf"/>
</dbReference>
<reference evidence="5 6" key="1">
    <citation type="submission" date="2017-12" db="EMBL/GenBank/DDBJ databases">
        <title>Hemimetabolous genomes reveal molecular basis of termite eusociality.</title>
        <authorList>
            <person name="Harrison M.C."/>
            <person name="Jongepier E."/>
            <person name="Robertson H.M."/>
            <person name="Arning N."/>
            <person name="Bitard-Feildel T."/>
            <person name="Chao H."/>
            <person name="Childers C.P."/>
            <person name="Dinh H."/>
            <person name="Doddapaneni H."/>
            <person name="Dugan S."/>
            <person name="Gowin J."/>
            <person name="Greiner C."/>
            <person name="Han Y."/>
            <person name="Hu H."/>
            <person name="Hughes D.S.T."/>
            <person name="Huylmans A.-K."/>
            <person name="Kemena C."/>
            <person name="Kremer L.P.M."/>
            <person name="Lee S.L."/>
            <person name="Lopez-Ezquerra A."/>
            <person name="Mallet L."/>
            <person name="Monroy-Kuhn J.M."/>
            <person name="Moser A."/>
            <person name="Murali S.C."/>
            <person name="Muzny D.M."/>
            <person name="Otani S."/>
            <person name="Piulachs M.-D."/>
            <person name="Poelchau M."/>
            <person name="Qu J."/>
            <person name="Schaub F."/>
            <person name="Wada-Katsumata A."/>
            <person name="Worley K.C."/>
            <person name="Xie Q."/>
            <person name="Ylla G."/>
            <person name="Poulsen M."/>
            <person name="Gibbs R.A."/>
            <person name="Schal C."/>
            <person name="Richards S."/>
            <person name="Belles X."/>
            <person name="Korb J."/>
            <person name="Bornberg-Bauer E."/>
        </authorList>
    </citation>
    <scope>NUCLEOTIDE SEQUENCE [LARGE SCALE GENOMIC DNA]</scope>
    <source>
        <tissue evidence="5">Whole body</tissue>
    </source>
</reference>
<comment type="caution">
    <text evidence="2">Lacks conserved residue(s) required for the propagation of feature annotation.</text>
</comment>
<organism evidence="5 6">
    <name type="scientific">Cryptotermes secundus</name>
    <dbReference type="NCBI Taxonomy" id="105785"/>
    <lineage>
        <taxon>Eukaryota</taxon>
        <taxon>Metazoa</taxon>
        <taxon>Ecdysozoa</taxon>
        <taxon>Arthropoda</taxon>
        <taxon>Hexapoda</taxon>
        <taxon>Insecta</taxon>
        <taxon>Pterygota</taxon>
        <taxon>Neoptera</taxon>
        <taxon>Polyneoptera</taxon>
        <taxon>Dictyoptera</taxon>
        <taxon>Blattodea</taxon>
        <taxon>Blattoidea</taxon>
        <taxon>Termitoidae</taxon>
        <taxon>Kalotermitidae</taxon>
        <taxon>Cryptotermitinae</taxon>
        <taxon>Cryptotermes</taxon>
    </lineage>
</organism>
<dbReference type="EMBL" id="NEVH01020850">
    <property type="protein sequence ID" value="PNF21267.1"/>
    <property type="molecule type" value="Genomic_DNA"/>
</dbReference>